<dbReference type="EMBL" id="JACJSG010000027">
    <property type="protein sequence ID" value="MBD2502808.1"/>
    <property type="molecule type" value="Genomic_DNA"/>
</dbReference>
<protein>
    <submittedName>
        <fullName evidence="1">Uncharacterized protein</fullName>
    </submittedName>
</protein>
<accession>A0ABR8DAQ6</accession>
<evidence type="ECO:0000313" key="1">
    <source>
        <dbReference type="EMBL" id="MBD2502808.1"/>
    </source>
</evidence>
<reference evidence="1 2" key="1">
    <citation type="journal article" date="2020" name="ISME J.">
        <title>Comparative genomics reveals insights into cyanobacterial evolution and habitat adaptation.</title>
        <authorList>
            <person name="Chen M.Y."/>
            <person name="Teng W.K."/>
            <person name="Zhao L."/>
            <person name="Hu C.X."/>
            <person name="Zhou Y.K."/>
            <person name="Han B.P."/>
            <person name="Song L.R."/>
            <person name="Shu W.S."/>
        </authorList>
    </citation>
    <scope>NUCLEOTIDE SEQUENCE [LARGE SCALE GENOMIC DNA]</scope>
    <source>
        <strain evidence="1 2">FACHB-119</strain>
    </source>
</reference>
<dbReference type="Proteomes" id="UP000661112">
    <property type="component" value="Unassembled WGS sequence"/>
</dbReference>
<gene>
    <name evidence="1" type="ORF">H6G83_19735</name>
</gene>
<sequence length="45" mass="5309">MLAFAVGSRREANAWQRYRFLAEYPKGTQMNADKFVPQQIRKGYN</sequence>
<name>A0ABR8DAQ6_9NOST</name>
<organism evidence="1 2">
    <name type="scientific">Anabaena azotica FACHB-119</name>
    <dbReference type="NCBI Taxonomy" id="947527"/>
    <lineage>
        <taxon>Bacteria</taxon>
        <taxon>Bacillati</taxon>
        <taxon>Cyanobacteriota</taxon>
        <taxon>Cyanophyceae</taxon>
        <taxon>Nostocales</taxon>
        <taxon>Nostocaceae</taxon>
        <taxon>Anabaena</taxon>
        <taxon>Anabaena azotica</taxon>
    </lineage>
</organism>
<proteinExistence type="predicted"/>
<comment type="caution">
    <text evidence="1">The sequence shown here is derived from an EMBL/GenBank/DDBJ whole genome shotgun (WGS) entry which is preliminary data.</text>
</comment>
<keyword evidence="2" id="KW-1185">Reference proteome</keyword>
<evidence type="ECO:0000313" key="2">
    <source>
        <dbReference type="Proteomes" id="UP000661112"/>
    </source>
</evidence>
<dbReference type="RefSeq" id="WP_190475418.1">
    <property type="nucleotide sequence ID" value="NZ_JACJSG010000027.1"/>
</dbReference>